<keyword evidence="4 5" id="KW-0408">Iron</keyword>
<dbReference type="GO" id="GO:0005506">
    <property type="term" value="F:iron ion binding"/>
    <property type="evidence" value="ECO:0007669"/>
    <property type="project" value="InterPro"/>
</dbReference>
<comment type="caution">
    <text evidence="6">The sequence shown here is derived from an EMBL/GenBank/DDBJ whole genome shotgun (WGS) entry which is preliminary data.</text>
</comment>
<dbReference type="CDD" id="cd00302">
    <property type="entry name" value="cytochrome_P450"/>
    <property type="match status" value="1"/>
</dbReference>
<keyword evidence="3 5" id="KW-0479">Metal-binding</keyword>
<dbReference type="EMBL" id="VRMN01000001">
    <property type="protein sequence ID" value="KAA8497663.1"/>
    <property type="molecule type" value="Genomic_DNA"/>
</dbReference>
<name>A0A5J4Z3X9_PORPP</name>
<dbReference type="AlphaFoldDB" id="A0A5J4Z3X9"/>
<protein>
    <submittedName>
        <fullName evidence="6">Putative cytochrome P450</fullName>
    </submittedName>
</protein>
<dbReference type="SUPFAM" id="SSF48264">
    <property type="entry name" value="Cytochrome P450"/>
    <property type="match status" value="1"/>
</dbReference>
<evidence type="ECO:0000256" key="1">
    <source>
        <dbReference type="ARBA" id="ARBA00010617"/>
    </source>
</evidence>
<keyword evidence="7" id="KW-1185">Reference proteome</keyword>
<feature type="binding site" description="axial binding residue" evidence="5">
    <location>
        <position position="511"/>
    </location>
    <ligand>
        <name>heme</name>
        <dbReference type="ChEBI" id="CHEBI:30413"/>
    </ligand>
    <ligandPart>
        <name>Fe</name>
        <dbReference type="ChEBI" id="CHEBI:18248"/>
    </ligandPart>
</feature>
<evidence type="ECO:0000256" key="3">
    <source>
        <dbReference type="ARBA" id="ARBA00022723"/>
    </source>
</evidence>
<reference evidence="7" key="1">
    <citation type="journal article" date="2019" name="Nat. Commun.">
        <title>Expansion of phycobilisome linker gene families in mesophilic red algae.</title>
        <authorList>
            <person name="Lee J."/>
            <person name="Kim D."/>
            <person name="Bhattacharya D."/>
            <person name="Yoon H.S."/>
        </authorList>
    </citation>
    <scope>NUCLEOTIDE SEQUENCE [LARGE SCALE GENOMIC DNA]</scope>
    <source>
        <strain evidence="7">CCMP 1328</strain>
    </source>
</reference>
<evidence type="ECO:0000313" key="7">
    <source>
        <dbReference type="Proteomes" id="UP000324585"/>
    </source>
</evidence>
<dbReference type="GO" id="GO:0004497">
    <property type="term" value="F:monooxygenase activity"/>
    <property type="evidence" value="ECO:0007669"/>
    <property type="project" value="InterPro"/>
</dbReference>
<dbReference type="OMA" id="IFLAMHI"/>
<dbReference type="InterPro" id="IPR036396">
    <property type="entry name" value="Cyt_P450_sf"/>
</dbReference>
<sequence>MNPAEISAFQRLEYDAGFQRQVATQLHRVVRVLIRVKTMAVQAFVPSWGCAAPRSAHWDYVPIASSPSRPFSWFRSHVRRRSSTGTRTHAVTRADSEAAQGRAVGQKPMPTQVSLWETLQALQRNAGVAGFAVDELRAKYGDVFRVDLGVFKPVILCGHDSLRLMANAPDSELSFGANMVPALQIVMEPKDYAATVFPFMDYPLDPTLMPNFEKMLVEAFRKTNHLTKYRERSQTAIRRELARLAEDNFAETDFVEVCSRVLFASSTTILLGDRFASAYGYQLWRDYFELEALAKGPGYQLMPNAPWNAKVQIVRRKARRAIQDEIERRIARSLKPTLDETDDYLDIILYMMDDVTIGSRKVGAIVDQIMSIFLAMHITTVTSASWTTVRLAQDPGAIKTIRDELASLDLTQLASFLPGAMRTLDAYWNETMRIATIGPLPRWAMKDIEFQGVRIPAKSTVVHYMNTTHLDPTIYPDPLLFDPNRFLDPQVTKELTRSAKFWKFGVGAHTCTGSRLGEMVLKLFWTELLSTYEISTSMTAAQLLDFVPSKFGAEMPKETMRVKIIPRT</sequence>
<organism evidence="6 7">
    <name type="scientific">Porphyridium purpureum</name>
    <name type="common">Red alga</name>
    <name type="synonym">Porphyridium cruentum</name>
    <dbReference type="NCBI Taxonomy" id="35688"/>
    <lineage>
        <taxon>Eukaryota</taxon>
        <taxon>Rhodophyta</taxon>
        <taxon>Bangiophyceae</taxon>
        <taxon>Porphyridiales</taxon>
        <taxon>Porphyridiaceae</taxon>
        <taxon>Porphyridium</taxon>
    </lineage>
</organism>
<comment type="similarity">
    <text evidence="1">Belongs to the cytochrome P450 family.</text>
</comment>
<dbReference type="PANTHER" id="PTHR24304:SF2">
    <property type="entry name" value="24-HYDROXYCHOLESTEROL 7-ALPHA-HYDROXYLASE"/>
    <property type="match status" value="1"/>
</dbReference>
<dbReference type="Gene3D" id="1.10.630.10">
    <property type="entry name" value="Cytochrome P450"/>
    <property type="match status" value="1"/>
</dbReference>
<evidence type="ECO:0000256" key="4">
    <source>
        <dbReference type="ARBA" id="ARBA00023004"/>
    </source>
</evidence>
<dbReference type="OrthoDB" id="1470350at2759"/>
<keyword evidence="2 5" id="KW-0349">Heme</keyword>
<dbReference type="Proteomes" id="UP000324585">
    <property type="component" value="Unassembled WGS sequence"/>
</dbReference>
<accession>A0A5J4Z3X9</accession>
<evidence type="ECO:0000256" key="5">
    <source>
        <dbReference type="PIRSR" id="PIRSR602401-1"/>
    </source>
</evidence>
<evidence type="ECO:0000313" key="6">
    <source>
        <dbReference type="EMBL" id="KAA8497663.1"/>
    </source>
</evidence>
<comment type="cofactor">
    <cofactor evidence="5">
        <name>heme</name>
        <dbReference type="ChEBI" id="CHEBI:30413"/>
    </cofactor>
</comment>
<dbReference type="Pfam" id="PF00067">
    <property type="entry name" value="p450"/>
    <property type="match status" value="1"/>
</dbReference>
<evidence type="ECO:0000256" key="2">
    <source>
        <dbReference type="ARBA" id="ARBA00022617"/>
    </source>
</evidence>
<gene>
    <name evidence="6" type="ORF">FVE85_5248</name>
</gene>
<dbReference type="InterPro" id="IPR001128">
    <property type="entry name" value="Cyt_P450"/>
</dbReference>
<proteinExistence type="inferred from homology"/>
<dbReference type="PRINTS" id="PR00463">
    <property type="entry name" value="EP450I"/>
</dbReference>
<dbReference type="InterPro" id="IPR050529">
    <property type="entry name" value="CYP450_sterol_14alpha_dmase"/>
</dbReference>
<dbReference type="InterPro" id="IPR002401">
    <property type="entry name" value="Cyt_P450_E_grp-I"/>
</dbReference>
<dbReference type="GO" id="GO:0020037">
    <property type="term" value="F:heme binding"/>
    <property type="evidence" value="ECO:0007669"/>
    <property type="project" value="InterPro"/>
</dbReference>
<dbReference type="GO" id="GO:0016705">
    <property type="term" value="F:oxidoreductase activity, acting on paired donors, with incorporation or reduction of molecular oxygen"/>
    <property type="evidence" value="ECO:0007669"/>
    <property type="project" value="InterPro"/>
</dbReference>
<dbReference type="PANTHER" id="PTHR24304">
    <property type="entry name" value="CYTOCHROME P450 FAMILY 7"/>
    <property type="match status" value="1"/>
</dbReference>